<evidence type="ECO:0000313" key="2">
    <source>
        <dbReference type="EMBL" id="RLW11385.1"/>
    </source>
</evidence>
<keyword evidence="3" id="KW-1185">Reference proteome</keyword>
<feature type="compositionally biased region" description="Basic and acidic residues" evidence="1">
    <location>
        <begin position="52"/>
        <end position="66"/>
    </location>
</feature>
<sequence>MKSVIHWPPQSPLSHSHATPHGTMLSTPAQPEERGGPCMPAPLSTQLPCCGKGRDKQGSKEYKHTAFPDSLSTPDRETAQRRENMCKTKKCGLAEALSSLQPVAVGCPTVCMCHKTLLLMSAAGMGAGESSASRMSRMPDDEHSCTAPHYGAAWTAPPSTNTGSEVSSFSSAPGSPMPTSGPSSVKLCRNKEQKDRNCENMAAIPGALAVRRGMVLALTPTVPLPAHELCGIAYVATTEWGVPGCWMYLWALQEEYPPTPGAPRPGGSLTLCRTPQFPQPVSALSLPLCWGNGNHDIVIPFTSKQQKLAEMRISSKTVVGKFGDGHVLTPFLNPL</sequence>
<accession>A0A3L8T2B9</accession>
<gene>
    <name evidence="2" type="ORF">DV515_00001394</name>
</gene>
<organism evidence="2 3">
    <name type="scientific">Chloebia gouldiae</name>
    <name type="common">Gouldian finch</name>
    <name type="synonym">Erythrura gouldiae</name>
    <dbReference type="NCBI Taxonomy" id="44316"/>
    <lineage>
        <taxon>Eukaryota</taxon>
        <taxon>Metazoa</taxon>
        <taxon>Chordata</taxon>
        <taxon>Craniata</taxon>
        <taxon>Vertebrata</taxon>
        <taxon>Euteleostomi</taxon>
        <taxon>Archelosauria</taxon>
        <taxon>Archosauria</taxon>
        <taxon>Dinosauria</taxon>
        <taxon>Saurischia</taxon>
        <taxon>Theropoda</taxon>
        <taxon>Coelurosauria</taxon>
        <taxon>Aves</taxon>
        <taxon>Neognathae</taxon>
        <taxon>Neoaves</taxon>
        <taxon>Telluraves</taxon>
        <taxon>Australaves</taxon>
        <taxon>Passeriformes</taxon>
        <taxon>Passeroidea</taxon>
        <taxon>Passeridae</taxon>
        <taxon>Chloebia</taxon>
    </lineage>
</organism>
<evidence type="ECO:0000256" key="1">
    <source>
        <dbReference type="SAM" id="MobiDB-lite"/>
    </source>
</evidence>
<feature type="compositionally biased region" description="Polar residues" evidence="1">
    <location>
        <begin position="157"/>
        <end position="169"/>
    </location>
</feature>
<dbReference type="Proteomes" id="UP000276834">
    <property type="component" value="Unassembled WGS sequence"/>
</dbReference>
<reference evidence="2 3" key="1">
    <citation type="journal article" date="2018" name="Proc. R. Soc. B">
        <title>A non-coding region near Follistatin controls head colour polymorphism in the Gouldian finch.</title>
        <authorList>
            <person name="Toomey M.B."/>
            <person name="Marques C.I."/>
            <person name="Andrade P."/>
            <person name="Araujo P.M."/>
            <person name="Sabatino S."/>
            <person name="Gazda M.A."/>
            <person name="Afonso S."/>
            <person name="Lopes R.J."/>
            <person name="Corbo J.C."/>
            <person name="Carneiro M."/>
        </authorList>
    </citation>
    <scope>NUCLEOTIDE SEQUENCE [LARGE SCALE GENOMIC DNA]</scope>
    <source>
        <strain evidence="2">Red01</strain>
        <tissue evidence="2">Muscle</tissue>
    </source>
</reference>
<name>A0A3L8T2B9_CHLGU</name>
<dbReference type="AlphaFoldDB" id="A0A3L8T2B9"/>
<protein>
    <submittedName>
        <fullName evidence="2">Uncharacterized protein</fullName>
    </submittedName>
</protein>
<evidence type="ECO:0000313" key="3">
    <source>
        <dbReference type="Proteomes" id="UP000276834"/>
    </source>
</evidence>
<feature type="region of interest" description="Disordered" evidence="1">
    <location>
        <begin position="156"/>
        <end position="186"/>
    </location>
</feature>
<proteinExistence type="predicted"/>
<feature type="compositionally biased region" description="Low complexity" evidence="1">
    <location>
        <begin position="170"/>
        <end position="184"/>
    </location>
</feature>
<feature type="region of interest" description="Disordered" evidence="1">
    <location>
        <begin position="1"/>
        <end position="81"/>
    </location>
</feature>
<comment type="caution">
    <text evidence="2">The sequence shown here is derived from an EMBL/GenBank/DDBJ whole genome shotgun (WGS) entry which is preliminary data.</text>
</comment>
<dbReference type="EMBL" id="QUSF01000003">
    <property type="protein sequence ID" value="RLW11385.1"/>
    <property type="molecule type" value="Genomic_DNA"/>
</dbReference>